<feature type="non-terminal residue" evidence="1">
    <location>
        <position position="1"/>
    </location>
</feature>
<evidence type="ECO:0000313" key="1">
    <source>
        <dbReference type="EMBL" id="JAC62358.1"/>
    </source>
</evidence>
<proteinExistence type="predicted"/>
<dbReference type="EMBL" id="GBEZ01024651">
    <property type="protein sequence ID" value="JAC62358.1"/>
    <property type="molecule type" value="Transcribed_RNA"/>
</dbReference>
<reference evidence="1" key="1">
    <citation type="submission" date="2014-05" db="EMBL/GenBank/DDBJ databases">
        <title>The transcriptome of the halophilic microalga Tetraselmis sp. GSL018 isolated from the Great Salt Lake, Utah.</title>
        <authorList>
            <person name="Jinkerson R.E."/>
            <person name="D'Adamo S."/>
            <person name="Posewitz M.C."/>
        </authorList>
    </citation>
    <scope>NUCLEOTIDE SEQUENCE</scope>
    <source>
        <strain evidence="1">GSL018</strain>
    </source>
</reference>
<dbReference type="AlphaFoldDB" id="A0A061QRM3"/>
<name>A0A061QRM3_9CHLO</name>
<protein>
    <submittedName>
        <fullName evidence="1">Uncharacterized protein</fullName>
    </submittedName>
</protein>
<accession>A0A061QRM3</accession>
<organism evidence="1">
    <name type="scientific">Tetraselmis sp. GSL018</name>
    <dbReference type="NCBI Taxonomy" id="582737"/>
    <lineage>
        <taxon>Eukaryota</taxon>
        <taxon>Viridiplantae</taxon>
        <taxon>Chlorophyta</taxon>
        <taxon>core chlorophytes</taxon>
        <taxon>Chlorodendrophyceae</taxon>
        <taxon>Chlorodendrales</taxon>
        <taxon>Chlorodendraceae</taxon>
        <taxon>Tetraselmis</taxon>
    </lineage>
</organism>
<sequence length="77" mass="8560">ETTLNVGPHKIQVGDPWCVGLAILDVHMRFSYPLCWVLNLSPFTPPGVRDCLKRRTGLVVLPGLFYGCDIANHAWLA</sequence>
<gene>
    <name evidence="1" type="ORF">TSPGSL018_23570</name>
</gene>